<feature type="transmembrane region" description="Helical" evidence="7">
    <location>
        <begin position="112"/>
        <end position="131"/>
    </location>
</feature>
<feature type="transmembrane region" description="Helical" evidence="7">
    <location>
        <begin position="320"/>
        <end position="338"/>
    </location>
</feature>
<dbReference type="EMBL" id="KI669499">
    <property type="protein sequence ID" value="OCF35352.1"/>
    <property type="molecule type" value="Genomic_DNA"/>
</dbReference>
<reference evidence="10" key="2">
    <citation type="submission" date="2013-12" db="EMBL/GenBank/DDBJ databases">
        <title>Evolution of pathogenesis and genome organization in the Tremellales.</title>
        <authorList>
            <person name="Cuomo C."/>
            <person name="Litvintseva A."/>
            <person name="Heitman J."/>
            <person name="Chen Y."/>
            <person name="Sun S."/>
            <person name="Springer D."/>
            <person name="Dromer F."/>
            <person name="Young S."/>
            <person name="Zeng Q."/>
            <person name="Chapman S."/>
            <person name="Gujja S."/>
            <person name="Saif S."/>
            <person name="Birren B."/>
        </authorList>
    </citation>
    <scope>NUCLEOTIDE SEQUENCE [LARGE SCALE GENOMIC DNA]</scope>
    <source>
        <strain evidence="10">BCC8398</strain>
    </source>
</reference>
<gene>
    <name evidence="9" type="ORF">I316_02900</name>
</gene>
<dbReference type="InterPro" id="IPR036259">
    <property type="entry name" value="MFS_trans_sf"/>
</dbReference>
<evidence type="ECO:0000313" key="9">
    <source>
        <dbReference type="EMBL" id="OCF35352.1"/>
    </source>
</evidence>
<dbReference type="InterPro" id="IPR005829">
    <property type="entry name" value="Sugar_transporter_CS"/>
</dbReference>
<dbReference type="GO" id="GO:0016020">
    <property type="term" value="C:membrane"/>
    <property type="evidence" value="ECO:0007669"/>
    <property type="project" value="UniProtKB-SubCell"/>
</dbReference>
<protein>
    <recommendedName>
        <fullName evidence="8">Major facilitator superfamily (MFS) profile domain-containing protein</fullName>
    </recommendedName>
</protein>
<dbReference type="PANTHER" id="PTHR42718">
    <property type="entry name" value="MAJOR FACILITATOR SUPERFAMILY MULTIDRUG TRANSPORTER MFSC"/>
    <property type="match status" value="1"/>
</dbReference>
<reference evidence="9 10" key="1">
    <citation type="submission" date="2013-07" db="EMBL/GenBank/DDBJ databases">
        <title>The Genome Sequence of Cryptococcus heveanensis BCC8398.</title>
        <authorList>
            <consortium name="The Broad Institute Genome Sequencing Platform"/>
            <person name="Cuomo C."/>
            <person name="Litvintseva A."/>
            <person name="Chen Y."/>
            <person name="Heitman J."/>
            <person name="Sun S."/>
            <person name="Springer D."/>
            <person name="Dromer F."/>
            <person name="Young S.K."/>
            <person name="Zeng Q."/>
            <person name="Gargeya S."/>
            <person name="Fitzgerald M."/>
            <person name="Abouelleil A."/>
            <person name="Alvarado L."/>
            <person name="Berlin A.M."/>
            <person name="Chapman S.B."/>
            <person name="Dewar J."/>
            <person name="Goldberg J."/>
            <person name="Griggs A."/>
            <person name="Gujja S."/>
            <person name="Hansen M."/>
            <person name="Howarth C."/>
            <person name="Imamovic A."/>
            <person name="Larimer J."/>
            <person name="McCowan C."/>
            <person name="Murphy C."/>
            <person name="Pearson M."/>
            <person name="Priest M."/>
            <person name="Roberts A."/>
            <person name="Saif S."/>
            <person name="Shea T."/>
            <person name="Sykes S."/>
            <person name="Wortman J."/>
            <person name="Nusbaum C."/>
            <person name="Birren B."/>
        </authorList>
    </citation>
    <scope>NUCLEOTIDE SEQUENCE [LARGE SCALE GENOMIC DNA]</scope>
    <source>
        <strain evidence="9 10">BCC8398</strain>
    </source>
</reference>
<dbReference type="GO" id="GO:0022857">
    <property type="term" value="F:transmembrane transporter activity"/>
    <property type="evidence" value="ECO:0007669"/>
    <property type="project" value="InterPro"/>
</dbReference>
<keyword evidence="10" id="KW-1185">Reference proteome</keyword>
<feature type="region of interest" description="Disordered" evidence="6">
    <location>
        <begin position="1"/>
        <end position="55"/>
    </location>
</feature>
<feature type="transmembrane region" description="Helical" evidence="7">
    <location>
        <begin position="234"/>
        <end position="254"/>
    </location>
</feature>
<evidence type="ECO:0000256" key="4">
    <source>
        <dbReference type="ARBA" id="ARBA00022989"/>
    </source>
</evidence>
<evidence type="ECO:0000256" key="5">
    <source>
        <dbReference type="ARBA" id="ARBA00023136"/>
    </source>
</evidence>
<feature type="transmembrane region" description="Helical" evidence="7">
    <location>
        <begin position="429"/>
        <end position="449"/>
    </location>
</feature>
<feature type="compositionally biased region" description="Basic and acidic residues" evidence="6">
    <location>
        <begin position="39"/>
        <end position="48"/>
    </location>
</feature>
<dbReference type="PANTHER" id="PTHR42718:SF9">
    <property type="entry name" value="MAJOR FACILITATOR SUPERFAMILY MULTIDRUG TRANSPORTER MFSC"/>
    <property type="match status" value="1"/>
</dbReference>
<evidence type="ECO:0000259" key="8">
    <source>
        <dbReference type="PROSITE" id="PS50850"/>
    </source>
</evidence>
<evidence type="ECO:0000256" key="2">
    <source>
        <dbReference type="ARBA" id="ARBA00022448"/>
    </source>
</evidence>
<feature type="compositionally biased region" description="Basic and acidic residues" evidence="6">
    <location>
        <begin position="12"/>
        <end position="22"/>
    </location>
</feature>
<dbReference type="PROSITE" id="PS50850">
    <property type="entry name" value="MFS"/>
    <property type="match status" value="1"/>
</dbReference>
<dbReference type="AlphaFoldDB" id="A0A1B9GWE2"/>
<keyword evidence="3 7" id="KW-0812">Transmembrane</keyword>
<keyword evidence="4 7" id="KW-1133">Transmembrane helix</keyword>
<keyword evidence="5 7" id="KW-0472">Membrane</keyword>
<feature type="transmembrane region" description="Helical" evidence="7">
    <location>
        <begin position="168"/>
        <end position="189"/>
    </location>
</feature>
<feature type="transmembrane region" description="Helical" evidence="7">
    <location>
        <begin position="143"/>
        <end position="162"/>
    </location>
</feature>
<organism evidence="9 10">
    <name type="scientific">Kwoniella heveanensis BCC8398</name>
    <dbReference type="NCBI Taxonomy" id="1296120"/>
    <lineage>
        <taxon>Eukaryota</taxon>
        <taxon>Fungi</taxon>
        <taxon>Dikarya</taxon>
        <taxon>Basidiomycota</taxon>
        <taxon>Agaricomycotina</taxon>
        <taxon>Tremellomycetes</taxon>
        <taxon>Tremellales</taxon>
        <taxon>Cryptococcaceae</taxon>
        <taxon>Kwoniella</taxon>
    </lineage>
</organism>
<keyword evidence="2" id="KW-0813">Transport</keyword>
<dbReference type="STRING" id="1296120.A0A1B9GWE2"/>
<proteinExistence type="predicted"/>
<evidence type="ECO:0000256" key="7">
    <source>
        <dbReference type="SAM" id="Phobius"/>
    </source>
</evidence>
<dbReference type="Proteomes" id="UP000092666">
    <property type="component" value="Unassembled WGS sequence"/>
</dbReference>
<feature type="transmembrane region" description="Helical" evidence="7">
    <location>
        <begin position="201"/>
        <end position="228"/>
    </location>
</feature>
<feature type="transmembrane region" description="Helical" evidence="7">
    <location>
        <begin position="401"/>
        <end position="422"/>
    </location>
</feature>
<dbReference type="InterPro" id="IPR020846">
    <property type="entry name" value="MFS_dom"/>
</dbReference>
<dbReference type="InterPro" id="IPR011701">
    <property type="entry name" value="MFS"/>
</dbReference>
<evidence type="ECO:0000256" key="6">
    <source>
        <dbReference type="SAM" id="MobiDB-lite"/>
    </source>
</evidence>
<feature type="transmembrane region" description="Helical" evidence="7">
    <location>
        <begin position="289"/>
        <end position="308"/>
    </location>
</feature>
<dbReference type="SUPFAM" id="SSF103473">
    <property type="entry name" value="MFS general substrate transporter"/>
    <property type="match status" value="1"/>
</dbReference>
<feature type="transmembrane region" description="Helical" evidence="7">
    <location>
        <begin position="530"/>
        <end position="550"/>
    </location>
</feature>
<name>A0A1B9GWE2_9TREE</name>
<comment type="subcellular location">
    <subcellularLocation>
        <location evidence="1">Membrane</location>
        <topology evidence="1">Multi-pass membrane protein</topology>
    </subcellularLocation>
</comment>
<evidence type="ECO:0000256" key="3">
    <source>
        <dbReference type="ARBA" id="ARBA00022692"/>
    </source>
</evidence>
<dbReference type="OrthoDB" id="5086884at2759"/>
<evidence type="ECO:0000256" key="1">
    <source>
        <dbReference type="ARBA" id="ARBA00004141"/>
    </source>
</evidence>
<dbReference type="Pfam" id="PF07690">
    <property type="entry name" value="MFS_1"/>
    <property type="match status" value="1"/>
</dbReference>
<dbReference type="Gene3D" id="1.20.1250.20">
    <property type="entry name" value="MFS general substrate transporter like domains"/>
    <property type="match status" value="2"/>
</dbReference>
<evidence type="ECO:0000313" key="10">
    <source>
        <dbReference type="Proteomes" id="UP000092666"/>
    </source>
</evidence>
<accession>A0A1B9GWE2</accession>
<sequence length="563" mass="60737">MTPAADTGSRPGENEPPKKDVRDSEEERIDPASPPMEQDLEHDIEHQHQGTRHAPAPSLLAKREEQEPEPASLTEDGQNTSVEVAPVLTKFHMVILAGTMMFTSLMMESALAVQWVVSAYTLAYGVGLLVAGRLADLYGRRKLFLFGLIVGTIGNIISAVLPNRIALTVFRALTGLGFSISAPASFGITGTTFRTEPARTAAFAALGLGTPVGAIVGEIVGGVMAGTWRKGWQYIYFLIAGLGLIPILGGFLFVPNDEKYAHNGPPSASSSSSISAPTAPGGDNRKVDWLGSMLVTLGLSLLMFSVTQAGLVEKGWKTPYIPPVFALSIVFLIVFGLWEHHAEQRTTTPPIIKLSVFSRHNWRVTAILGIAFFDWCGVCGWVYLTSIWWQQLLGYSAMKNAVYILPAPVTGILISFAVIPLVQRVNAPLLLALGSICTGLANALFAWPAQETSYWRYGFWGGVMQPWGGDLTIPIGSIMISNLCADNEQSVCGALFSVSMQVAGTIDICLSSLIHSQMETTRGLIEGLRVAFWFNAACCWVVLIIILVAFRKVGLAKDVAKVV</sequence>
<feature type="domain" description="Major facilitator superfamily (MFS) profile" evidence="8">
    <location>
        <begin position="78"/>
        <end position="563"/>
    </location>
</feature>
<feature type="transmembrane region" description="Helical" evidence="7">
    <location>
        <begin position="364"/>
        <end position="389"/>
    </location>
</feature>
<dbReference type="PROSITE" id="PS00216">
    <property type="entry name" value="SUGAR_TRANSPORT_1"/>
    <property type="match status" value="1"/>
</dbReference>